<proteinExistence type="predicted"/>
<dbReference type="AlphaFoldDB" id="I4HE22"/>
<accession>I4HE22</accession>
<reference evidence="1 2" key="1">
    <citation type="submission" date="2012-04" db="EMBL/GenBank/DDBJ databases">
        <authorList>
            <person name="Genoscope - CEA"/>
        </authorList>
    </citation>
    <scope>NUCLEOTIDE SEQUENCE [LARGE SCALE GENOMIC DNA]</scope>
    <source>
        <strain evidence="1 2">9807</strain>
    </source>
</reference>
<evidence type="ECO:0000313" key="1">
    <source>
        <dbReference type="EMBL" id="CCI20296.1"/>
    </source>
</evidence>
<dbReference type="HOGENOM" id="CLU_3254070_0_0_3"/>
<gene>
    <name evidence="1" type="ORF">MICAF_6690002</name>
</gene>
<organism evidence="1 2">
    <name type="scientific">Microcystis aeruginosa PCC 9807</name>
    <dbReference type="NCBI Taxonomy" id="1160283"/>
    <lineage>
        <taxon>Bacteria</taxon>
        <taxon>Bacillati</taxon>
        <taxon>Cyanobacteriota</taxon>
        <taxon>Cyanophyceae</taxon>
        <taxon>Oscillatoriophycideae</taxon>
        <taxon>Chroococcales</taxon>
        <taxon>Microcystaceae</taxon>
        <taxon>Microcystis</taxon>
    </lineage>
</organism>
<dbReference type="Proteomes" id="UP000003613">
    <property type="component" value="Unassembled WGS sequence"/>
</dbReference>
<comment type="caution">
    <text evidence="1">The sequence shown here is derived from an EMBL/GenBank/DDBJ whole genome shotgun (WGS) entry which is preliminary data.</text>
</comment>
<sequence length="42" mass="4865">MAKVGLTFKGFSMFEIIAYFPLFNRFSALDKLFSKPLISLFQ</sequence>
<dbReference type="EMBL" id="CAIM01000633">
    <property type="protein sequence ID" value="CCI20296.1"/>
    <property type="molecule type" value="Genomic_DNA"/>
</dbReference>
<protein>
    <submittedName>
        <fullName evidence="1">Uncharacterized protein</fullName>
    </submittedName>
</protein>
<name>I4HE22_MICAE</name>
<evidence type="ECO:0000313" key="2">
    <source>
        <dbReference type="Proteomes" id="UP000003613"/>
    </source>
</evidence>